<evidence type="ECO:0000313" key="5">
    <source>
        <dbReference type="EMBL" id="KIL58545.1"/>
    </source>
</evidence>
<dbReference type="InterPro" id="IPR002110">
    <property type="entry name" value="Ankyrin_rpt"/>
</dbReference>
<keyword evidence="1" id="KW-0677">Repeat</keyword>
<feature type="domain" description="Nephrocystin 3-like N-terminal" evidence="4">
    <location>
        <begin position="4"/>
        <end position="49"/>
    </location>
</feature>
<accession>A0A0C2S745</accession>
<dbReference type="Pfam" id="PF22939">
    <property type="entry name" value="WHD_GPIID"/>
    <property type="match status" value="1"/>
</dbReference>
<dbReference type="Proteomes" id="UP000054549">
    <property type="component" value="Unassembled WGS sequence"/>
</dbReference>
<dbReference type="EMBL" id="KN818335">
    <property type="protein sequence ID" value="KIL58545.1"/>
    <property type="molecule type" value="Genomic_DNA"/>
</dbReference>
<feature type="repeat" description="ANK" evidence="2">
    <location>
        <begin position="358"/>
        <end position="390"/>
    </location>
</feature>
<keyword evidence="2" id="KW-0040">ANK repeat</keyword>
<dbReference type="PANTHER" id="PTHR10039">
    <property type="entry name" value="AMELOGENIN"/>
    <property type="match status" value="1"/>
</dbReference>
<dbReference type="InterPro" id="IPR036770">
    <property type="entry name" value="Ankyrin_rpt-contain_sf"/>
</dbReference>
<dbReference type="InParanoid" id="A0A0C2S745"/>
<dbReference type="PROSITE" id="PS50088">
    <property type="entry name" value="ANK_REPEAT"/>
    <property type="match status" value="2"/>
</dbReference>
<dbReference type="AlphaFoldDB" id="A0A0C2S745"/>
<sequence>MLRSSKREVYLVIDALDECLEGDLDEVLGFIKAIRRLNCSNCHVLVTSREKDEIKVSFQEMPPIINVDLSAMAEDIKSDIKSYIEHELQCDKQLQRWGDEGKDLILKELVEQHNGMFRLVACQLSGLKKCFSSMQGLKEALASLPKTLQDSYQKTMDSIPEMNRLTVDKLLMWLACSFSPLSLPELAAVVAFDDVTYKQNDELVLHNAQDITRFCSDLVHVTTDGKVILAHASVKAFLLSYHFKLGGGAKLCHAHVTKICIQSAVSGFERLEEYSKLYWASHLIQEELMDDDTIVEMSKPLFTDLHEKFASYNFLDNDYYHYFKPSDGQPSSPLVYASLLGMSKMVDWLLNQRDFSHDLNLALLSASYQGHADIIDSLLKRGAKIDATHVDNTTALQFASIKPHLEVVRLLIKRGANVDQKGYQGGTVLHSLALRGHDNLVKELLERTDITGGGHRAFEAFTPAQSQVQT</sequence>
<feature type="repeat" description="ANK" evidence="2">
    <location>
        <begin position="391"/>
        <end position="423"/>
    </location>
</feature>
<evidence type="ECO:0000256" key="2">
    <source>
        <dbReference type="PROSITE-ProRule" id="PRU00023"/>
    </source>
</evidence>
<feature type="domain" description="GPI inositol-deacylase winged helix" evidence="3">
    <location>
        <begin position="167"/>
        <end position="240"/>
    </location>
</feature>
<dbReference type="SMART" id="SM00248">
    <property type="entry name" value="ANK"/>
    <property type="match status" value="3"/>
</dbReference>
<name>A0A0C2S745_AMAMK</name>
<evidence type="ECO:0000259" key="4">
    <source>
        <dbReference type="Pfam" id="PF24883"/>
    </source>
</evidence>
<keyword evidence="6" id="KW-1185">Reference proteome</keyword>
<dbReference type="STRING" id="946122.A0A0C2S745"/>
<evidence type="ECO:0000256" key="1">
    <source>
        <dbReference type="ARBA" id="ARBA00022737"/>
    </source>
</evidence>
<reference evidence="5 6" key="1">
    <citation type="submission" date="2014-04" db="EMBL/GenBank/DDBJ databases">
        <title>Evolutionary Origins and Diversification of the Mycorrhizal Mutualists.</title>
        <authorList>
            <consortium name="DOE Joint Genome Institute"/>
            <consortium name="Mycorrhizal Genomics Consortium"/>
            <person name="Kohler A."/>
            <person name="Kuo A."/>
            <person name="Nagy L.G."/>
            <person name="Floudas D."/>
            <person name="Copeland A."/>
            <person name="Barry K.W."/>
            <person name="Cichocki N."/>
            <person name="Veneault-Fourrey C."/>
            <person name="LaButti K."/>
            <person name="Lindquist E.A."/>
            <person name="Lipzen A."/>
            <person name="Lundell T."/>
            <person name="Morin E."/>
            <person name="Murat C."/>
            <person name="Riley R."/>
            <person name="Ohm R."/>
            <person name="Sun H."/>
            <person name="Tunlid A."/>
            <person name="Henrissat B."/>
            <person name="Grigoriev I.V."/>
            <person name="Hibbett D.S."/>
            <person name="Martin F."/>
        </authorList>
    </citation>
    <scope>NUCLEOTIDE SEQUENCE [LARGE SCALE GENOMIC DNA]</scope>
    <source>
        <strain evidence="5 6">Koide BX008</strain>
    </source>
</reference>
<dbReference type="InterPro" id="IPR056884">
    <property type="entry name" value="NPHP3-like_N"/>
</dbReference>
<dbReference type="Gene3D" id="1.25.40.20">
    <property type="entry name" value="Ankyrin repeat-containing domain"/>
    <property type="match status" value="1"/>
</dbReference>
<dbReference type="SUPFAM" id="SSF48403">
    <property type="entry name" value="Ankyrin repeat"/>
    <property type="match status" value="1"/>
</dbReference>
<dbReference type="PROSITE" id="PS50297">
    <property type="entry name" value="ANK_REP_REGION"/>
    <property type="match status" value="1"/>
</dbReference>
<dbReference type="HOGENOM" id="CLU_000288_34_23_1"/>
<protein>
    <submittedName>
        <fullName evidence="5">Uncharacterized protein</fullName>
    </submittedName>
</protein>
<dbReference type="Pfam" id="PF12796">
    <property type="entry name" value="Ank_2"/>
    <property type="match status" value="1"/>
</dbReference>
<dbReference type="InterPro" id="IPR054471">
    <property type="entry name" value="GPIID_WHD"/>
</dbReference>
<evidence type="ECO:0000259" key="3">
    <source>
        <dbReference type="Pfam" id="PF22939"/>
    </source>
</evidence>
<gene>
    <name evidence="5" type="ORF">M378DRAFT_312909</name>
</gene>
<dbReference type="PANTHER" id="PTHR10039:SF16">
    <property type="entry name" value="GPI INOSITOL-DEACYLASE"/>
    <property type="match status" value="1"/>
</dbReference>
<proteinExistence type="predicted"/>
<dbReference type="Pfam" id="PF24883">
    <property type="entry name" value="NPHP3_N"/>
    <property type="match status" value="1"/>
</dbReference>
<evidence type="ECO:0000313" key="6">
    <source>
        <dbReference type="Proteomes" id="UP000054549"/>
    </source>
</evidence>
<organism evidence="5 6">
    <name type="scientific">Amanita muscaria (strain Koide BX008)</name>
    <dbReference type="NCBI Taxonomy" id="946122"/>
    <lineage>
        <taxon>Eukaryota</taxon>
        <taxon>Fungi</taxon>
        <taxon>Dikarya</taxon>
        <taxon>Basidiomycota</taxon>
        <taxon>Agaricomycotina</taxon>
        <taxon>Agaricomycetes</taxon>
        <taxon>Agaricomycetidae</taxon>
        <taxon>Agaricales</taxon>
        <taxon>Pluteineae</taxon>
        <taxon>Amanitaceae</taxon>
        <taxon>Amanita</taxon>
    </lineage>
</organism>
<dbReference type="OrthoDB" id="7464126at2759"/>